<dbReference type="OrthoDB" id="425681at2759"/>
<proteinExistence type="predicted"/>
<dbReference type="AlphaFoldDB" id="A0A4C1YUM2"/>
<sequence length="134" mass="15637">MAEEKWQKDQCSGDAISAYCMWTVSETHRNINVRERCGLKQDVVIKVERAWWNWWPINLFMDRIDIFAVPHCSGSVKEFASPQSVGCDRRPLARNPREVTCAKLLSRNIIFGVRKGKELMKMEVSHWNSHSQDE</sequence>
<reference evidence="1 2" key="1">
    <citation type="journal article" date="2019" name="Commun. Biol.">
        <title>The bagworm genome reveals a unique fibroin gene that provides high tensile strength.</title>
        <authorList>
            <person name="Kono N."/>
            <person name="Nakamura H."/>
            <person name="Ohtoshi R."/>
            <person name="Tomita M."/>
            <person name="Numata K."/>
            <person name="Arakawa K."/>
        </authorList>
    </citation>
    <scope>NUCLEOTIDE SEQUENCE [LARGE SCALE GENOMIC DNA]</scope>
</reference>
<gene>
    <name evidence="1" type="ORF">EVAR_61539_1</name>
</gene>
<protein>
    <submittedName>
        <fullName evidence="1">Uncharacterized protein</fullName>
    </submittedName>
</protein>
<evidence type="ECO:0000313" key="1">
    <source>
        <dbReference type="EMBL" id="GBP78890.1"/>
    </source>
</evidence>
<name>A0A4C1YUM2_EUMVA</name>
<evidence type="ECO:0000313" key="2">
    <source>
        <dbReference type="Proteomes" id="UP000299102"/>
    </source>
</evidence>
<dbReference type="EMBL" id="BGZK01001390">
    <property type="protein sequence ID" value="GBP78890.1"/>
    <property type="molecule type" value="Genomic_DNA"/>
</dbReference>
<accession>A0A4C1YUM2</accession>
<comment type="caution">
    <text evidence="1">The sequence shown here is derived from an EMBL/GenBank/DDBJ whole genome shotgun (WGS) entry which is preliminary data.</text>
</comment>
<dbReference type="Proteomes" id="UP000299102">
    <property type="component" value="Unassembled WGS sequence"/>
</dbReference>
<organism evidence="1 2">
    <name type="scientific">Eumeta variegata</name>
    <name type="common">Bagworm moth</name>
    <name type="synonym">Eumeta japonica</name>
    <dbReference type="NCBI Taxonomy" id="151549"/>
    <lineage>
        <taxon>Eukaryota</taxon>
        <taxon>Metazoa</taxon>
        <taxon>Ecdysozoa</taxon>
        <taxon>Arthropoda</taxon>
        <taxon>Hexapoda</taxon>
        <taxon>Insecta</taxon>
        <taxon>Pterygota</taxon>
        <taxon>Neoptera</taxon>
        <taxon>Endopterygota</taxon>
        <taxon>Lepidoptera</taxon>
        <taxon>Glossata</taxon>
        <taxon>Ditrysia</taxon>
        <taxon>Tineoidea</taxon>
        <taxon>Psychidae</taxon>
        <taxon>Oiketicinae</taxon>
        <taxon>Eumeta</taxon>
    </lineage>
</organism>
<keyword evidence="2" id="KW-1185">Reference proteome</keyword>